<dbReference type="PANTHER" id="PTHR42967">
    <property type="entry name" value="METAL DEPENDENT HYDROLASE"/>
    <property type="match status" value="1"/>
</dbReference>
<dbReference type="PANTHER" id="PTHR42967:SF1">
    <property type="entry name" value="MBL FOLD METALLO-HYDROLASE"/>
    <property type="match status" value="1"/>
</dbReference>
<dbReference type="Proteomes" id="UP000295063">
    <property type="component" value="Unassembled WGS sequence"/>
</dbReference>
<comment type="caution">
    <text evidence="1">The sequence shown here is derived from an EMBL/GenBank/DDBJ whole genome shotgun (WGS) entry which is preliminary data.</text>
</comment>
<dbReference type="SUPFAM" id="SSF56281">
    <property type="entry name" value="Metallo-hydrolase/oxidoreductase"/>
    <property type="match status" value="1"/>
</dbReference>
<evidence type="ECO:0000313" key="1">
    <source>
        <dbReference type="EMBL" id="TCL35356.1"/>
    </source>
</evidence>
<dbReference type="RefSeq" id="WP_165898943.1">
    <property type="nucleotide sequence ID" value="NZ_DAMAKO010000009.1"/>
</dbReference>
<keyword evidence="2" id="KW-1185">Reference proteome</keyword>
<gene>
    <name evidence="1" type="ORF">EV210_11214</name>
</gene>
<name>A0A4V2Q899_9FIRM</name>
<reference evidence="1 2" key="1">
    <citation type="submission" date="2019-03" db="EMBL/GenBank/DDBJ databases">
        <title>Genomic Encyclopedia of Type Strains, Phase IV (KMG-IV): sequencing the most valuable type-strain genomes for metagenomic binning, comparative biology and taxonomic classification.</title>
        <authorList>
            <person name="Goeker M."/>
        </authorList>
    </citation>
    <scope>NUCLEOTIDE SEQUENCE [LARGE SCALE GENOMIC DNA]</scope>
    <source>
        <strain evidence="1 2">DSM 15969</strain>
    </source>
</reference>
<evidence type="ECO:0000313" key="2">
    <source>
        <dbReference type="Proteomes" id="UP000295063"/>
    </source>
</evidence>
<dbReference type="InterPro" id="IPR036866">
    <property type="entry name" value="RibonucZ/Hydroxyglut_hydro"/>
</dbReference>
<sequence>MPSELQLTYLDHSGFIVETEQQVLVFDYYRDSAKITPDRLKQGKPVWVFSSHAHADHFNPHIAAWQEKVTKYILSSDIRQAGGLANVKADKLIYMNQDEQIEQGGLQITTFGSTDEGISFLVEVDGWRIFHAGDLNWWHWKGDTEENLALAKDGFFREMDKLAGQSLDVAFFPVDGRLEEYRELGVREFCKRTTVRQLAAMHLCGKVWAPDEDFANAHPATAVWCPHIPGAKLSVHK</sequence>
<organism evidence="1 2">
    <name type="scientific">Anaerospora hongkongensis</name>
    <dbReference type="NCBI Taxonomy" id="244830"/>
    <lineage>
        <taxon>Bacteria</taxon>
        <taxon>Bacillati</taxon>
        <taxon>Bacillota</taxon>
        <taxon>Negativicutes</taxon>
        <taxon>Selenomonadales</taxon>
        <taxon>Sporomusaceae</taxon>
        <taxon>Anaerospora</taxon>
    </lineage>
</organism>
<dbReference type="EMBL" id="SLUI01000012">
    <property type="protein sequence ID" value="TCL35356.1"/>
    <property type="molecule type" value="Genomic_DNA"/>
</dbReference>
<proteinExistence type="predicted"/>
<dbReference type="AlphaFoldDB" id="A0A4V2Q899"/>
<protein>
    <submittedName>
        <fullName evidence="1">L-ascorbate metabolism protein UlaG (Beta-lactamase superfamily)</fullName>
    </submittedName>
</protein>
<dbReference type="Gene3D" id="3.60.15.10">
    <property type="entry name" value="Ribonuclease Z/Hydroxyacylglutathione hydrolase-like"/>
    <property type="match status" value="1"/>
</dbReference>
<accession>A0A4V2Q899</accession>
<dbReference type="Pfam" id="PF13483">
    <property type="entry name" value="Lactamase_B_3"/>
    <property type="match status" value="1"/>
</dbReference>